<dbReference type="InterPro" id="IPR036890">
    <property type="entry name" value="HATPase_C_sf"/>
</dbReference>
<dbReference type="EMBL" id="BAAANJ010000009">
    <property type="protein sequence ID" value="GAA1815094.1"/>
    <property type="molecule type" value="Genomic_DNA"/>
</dbReference>
<dbReference type="InterPro" id="IPR004358">
    <property type="entry name" value="Sig_transdc_His_kin-like_C"/>
</dbReference>
<dbReference type="Gene3D" id="3.30.565.10">
    <property type="entry name" value="Histidine kinase-like ATPase, C-terminal domain"/>
    <property type="match status" value="1"/>
</dbReference>
<keyword evidence="6" id="KW-0902">Two-component regulatory system</keyword>
<evidence type="ECO:0000313" key="8">
    <source>
        <dbReference type="EMBL" id="GAA1815094.1"/>
    </source>
</evidence>
<dbReference type="PANTHER" id="PTHR44936">
    <property type="entry name" value="SENSOR PROTEIN CREC"/>
    <property type="match status" value="1"/>
</dbReference>
<organism evidence="8 9">
    <name type="scientific">Agromyces neolithicus</name>
    <dbReference type="NCBI Taxonomy" id="269420"/>
    <lineage>
        <taxon>Bacteria</taxon>
        <taxon>Bacillati</taxon>
        <taxon>Actinomycetota</taxon>
        <taxon>Actinomycetes</taxon>
        <taxon>Micrococcales</taxon>
        <taxon>Microbacteriaceae</taxon>
        <taxon>Agromyces</taxon>
    </lineage>
</organism>
<keyword evidence="5" id="KW-0418">Kinase</keyword>
<protein>
    <recommendedName>
        <fullName evidence="2">histidine kinase</fullName>
        <ecNumber evidence="2">2.7.13.3</ecNumber>
    </recommendedName>
</protein>
<dbReference type="PANTHER" id="PTHR44936:SF9">
    <property type="entry name" value="SENSOR PROTEIN CREC"/>
    <property type="match status" value="1"/>
</dbReference>
<dbReference type="SMART" id="SM00387">
    <property type="entry name" value="HATPase_c"/>
    <property type="match status" value="1"/>
</dbReference>
<evidence type="ECO:0000256" key="2">
    <source>
        <dbReference type="ARBA" id="ARBA00012438"/>
    </source>
</evidence>
<gene>
    <name evidence="8" type="ORF">GCM10009749_25960</name>
</gene>
<dbReference type="SUPFAM" id="SSF55874">
    <property type="entry name" value="ATPase domain of HSP90 chaperone/DNA topoisomerase II/histidine kinase"/>
    <property type="match status" value="1"/>
</dbReference>
<reference evidence="8 9" key="1">
    <citation type="journal article" date="2019" name="Int. J. Syst. Evol. Microbiol.">
        <title>The Global Catalogue of Microorganisms (GCM) 10K type strain sequencing project: providing services to taxonomists for standard genome sequencing and annotation.</title>
        <authorList>
            <consortium name="The Broad Institute Genomics Platform"/>
            <consortium name="The Broad Institute Genome Sequencing Center for Infectious Disease"/>
            <person name="Wu L."/>
            <person name="Ma J."/>
        </authorList>
    </citation>
    <scope>NUCLEOTIDE SEQUENCE [LARGE SCALE GENOMIC DNA]</scope>
    <source>
        <strain evidence="8 9">JCM 14322</strain>
    </source>
</reference>
<dbReference type="Pfam" id="PF02518">
    <property type="entry name" value="HATPase_c"/>
    <property type="match status" value="1"/>
</dbReference>
<dbReference type="CDD" id="cd00075">
    <property type="entry name" value="HATPase"/>
    <property type="match status" value="1"/>
</dbReference>
<evidence type="ECO:0000256" key="6">
    <source>
        <dbReference type="ARBA" id="ARBA00023012"/>
    </source>
</evidence>
<dbReference type="EC" id="2.7.13.3" evidence="2"/>
<evidence type="ECO:0000259" key="7">
    <source>
        <dbReference type="PROSITE" id="PS50109"/>
    </source>
</evidence>
<dbReference type="InterPro" id="IPR050980">
    <property type="entry name" value="2C_sensor_his_kinase"/>
</dbReference>
<keyword evidence="4" id="KW-0808">Transferase</keyword>
<dbReference type="PROSITE" id="PS50109">
    <property type="entry name" value="HIS_KIN"/>
    <property type="match status" value="1"/>
</dbReference>
<proteinExistence type="predicted"/>
<sequence length="236" mass="25735">MQRRKREAQQREFERARRTAEWRHEVNNALRSLEGAHLLSRLETGARRNGQLETAFGDELSHLAHLVGAEREDRPRPTSVVGVVSRCVSMRQAAGDVIDVRTEPWAQDVRVDMPDVALAGVITNLLLNCHQHAPGARVVVEVGRMDERALIAVTDDGPGLPAVAPVFGNADFDKRHPHGLGLAIVRRVVHEHGGTLNLSEGQSGRGTRATVILPLADESFGARGRAELGRREGCGG</sequence>
<accession>A0ABN2M9J6</accession>
<keyword evidence="9" id="KW-1185">Reference proteome</keyword>
<dbReference type="Proteomes" id="UP001500002">
    <property type="component" value="Unassembled WGS sequence"/>
</dbReference>
<dbReference type="InterPro" id="IPR003594">
    <property type="entry name" value="HATPase_dom"/>
</dbReference>
<feature type="domain" description="Histidine kinase" evidence="7">
    <location>
        <begin position="21"/>
        <end position="217"/>
    </location>
</feature>
<evidence type="ECO:0000313" key="9">
    <source>
        <dbReference type="Proteomes" id="UP001500002"/>
    </source>
</evidence>
<evidence type="ECO:0000256" key="1">
    <source>
        <dbReference type="ARBA" id="ARBA00000085"/>
    </source>
</evidence>
<dbReference type="PRINTS" id="PR00344">
    <property type="entry name" value="BCTRLSENSOR"/>
</dbReference>
<dbReference type="InterPro" id="IPR005467">
    <property type="entry name" value="His_kinase_dom"/>
</dbReference>
<keyword evidence="3" id="KW-0597">Phosphoprotein</keyword>
<name>A0ABN2M9J6_9MICO</name>
<evidence type="ECO:0000256" key="3">
    <source>
        <dbReference type="ARBA" id="ARBA00022553"/>
    </source>
</evidence>
<comment type="caution">
    <text evidence="8">The sequence shown here is derived from an EMBL/GenBank/DDBJ whole genome shotgun (WGS) entry which is preliminary data.</text>
</comment>
<comment type="catalytic activity">
    <reaction evidence="1">
        <text>ATP + protein L-histidine = ADP + protein N-phospho-L-histidine.</text>
        <dbReference type="EC" id="2.7.13.3"/>
    </reaction>
</comment>
<evidence type="ECO:0000256" key="5">
    <source>
        <dbReference type="ARBA" id="ARBA00022777"/>
    </source>
</evidence>
<evidence type="ECO:0000256" key="4">
    <source>
        <dbReference type="ARBA" id="ARBA00022679"/>
    </source>
</evidence>